<gene>
    <name evidence="1" type="ORF">SAMN04487992_101568</name>
</gene>
<organism evidence="1 2">
    <name type="scientific">Cellulophaga baltica</name>
    <dbReference type="NCBI Taxonomy" id="76594"/>
    <lineage>
        <taxon>Bacteria</taxon>
        <taxon>Pseudomonadati</taxon>
        <taxon>Bacteroidota</taxon>
        <taxon>Flavobacteriia</taxon>
        <taxon>Flavobacteriales</taxon>
        <taxon>Flavobacteriaceae</taxon>
        <taxon>Cellulophaga</taxon>
    </lineage>
</organism>
<proteinExistence type="predicted"/>
<accession>A0A1G7DID2</accession>
<name>A0A1G7DID2_9FLAO</name>
<dbReference type="Proteomes" id="UP000182114">
    <property type="component" value="Unassembled WGS sequence"/>
</dbReference>
<keyword evidence="2" id="KW-1185">Reference proteome</keyword>
<dbReference type="RefSeq" id="WP_024482160.1">
    <property type="nucleotide sequence ID" value="NZ_CANLMK010000001.1"/>
</dbReference>
<dbReference type="eggNOG" id="ENOG503346C">
    <property type="taxonomic scope" value="Bacteria"/>
</dbReference>
<reference evidence="2" key="1">
    <citation type="submission" date="2016-10" db="EMBL/GenBank/DDBJ databases">
        <authorList>
            <person name="Varghese N."/>
            <person name="Submissions S."/>
        </authorList>
    </citation>
    <scope>NUCLEOTIDE SEQUENCE [LARGE SCALE GENOMIC DNA]</scope>
    <source>
        <strain evidence="2">DSM 24729</strain>
    </source>
</reference>
<dbReference type="AlphaFoldDB" id="A0A1G7DID2"/>
<evidence type="ECO:0000313" key="1">
    <source>
        <dbReference type="EMBL" id="SDE50846.1"/>
    </source>
</evidence>
<protein>
    <submittedName>
        <fullName evidence="1">Uncharacterized protein</fullName>
    </submittedName>
</protein>
<sequence length="67" mass="7155">MTKIVSIVLIVIAVALIVYNATVIDFNNPLQGDSVIALIGIVAALCAIVLIVIFMMSKKIQQKVEGN</sequence>
<dbReference type="GeneID" id="78060290"/>
<evidence type="ECO:0000313" key="2">
    <source>
        <dbReference type="Proteomes" id="UP000182114"/>
    </source>
</evidence>
<dbReference type="EMBL" id="FNBD01000001">
    <property type="protein sequence ID" value="SDE50846.1"/>
    <property type="molecule type" value="Genomic_DNA"/>
</dbReference>